<evidence type="ECO:0000313" key="2">
    <source>
        <dbReference type="Proteomes" id="UP000268857"/>
    </source>
</evidence>
<comment type="caution">
    <text evidence="1">The sequence shown here is derived from an EMBL/GenBank/DDBJ whole genome shotgun (WGS) entry which is preliminary data.</text>
</comment>
<dbReference type="EMBL" id="RSCJ01000052">
    <property type="protein sequence ID" value="RUR72304.1"/>
    <property type="molecule type" value="Genomic_DNA"/>
</dbReference>
<dbReference type="AlphaFoldDB" id="A0A433MWH4"/>
<reference evidence="1 2" key="1">
    <citation type="journal article" date="2019" name="Genome Biol. Evol.">
        <title>Day and night: Metabolic profiles and evolutionary relationships of six axenic non-marine cyanobacteria.</title>
        <authorList>
            <person name="Will S.E."/>
            <person name="Henke P."/>
            <person name="Boedeker C."/>
            <person name="Huang S."/>
            <person name="Brinkmann H."/>
            <person name="Rohde M."/>
            <person name="Jarek M."/>
            <person name="Friedl T."/>
            <person name="Seufert S."/>
            <person name="Schumacher M."/>
            <person name="Overmann J."/>
            <person name="Neumann-Schaal M."/>
            <person name="Petersen J."/>
        </authorList>
    </citation>
    <scope>NUCLEOTIDE SEQUENCE [LARGE SCALE GENOMIC DNA]</scope>
    <source>
        <strain evidence="1 2">PCC 6912</strain>
    </source>
</reference>
<accession>A0A433MWH4</accession>
<sequence>MIAQIKELLANAQLQQKIEEAADLAESIKLIVSAGAEKGYNFTTEAVSQLLAELTSPETTELSEEELLMVSGGATPHTGMCPHCYTKTK</sequence>
<dbReference type="RefSeq" id="WP_016874028.1">
    <property type="nucleotide sequence ID" value="NZ_AJLN01000048.1"/>
</dbReference>
<proteinExistence type="predicted"/>
<dbReference type="Proteomes" id="UP000268857">
    <property type="component" value="Unassembled WGS sequence"/>
</dbReference>
<dbReference type="OrthoDB" id="490978at2"/>
<keyword evidence="2" id="KW-1185">Reference proteome</keyword>
<organism evidence="1 2">
    <name type="scientific">Chlorogloeopsis fritschii PCC 6912</name>
    <dbReference type="NCBI Taxonomy" id="211165"/>
    <lineage>
        <taxon>Bacteria</taxon>
        <taxon>Bacillati</taxon>
        <taxon>Cyanobacteriota</taxon>
        <taxon>Cyanophyceae</taxon>
        <taxon>Nostocales</taxon>
        <taxon>Chlorogloeopsidaceae</taxon>
        <taxon>Chlorogloeopsis</taxon>
    </lineage>
</organism>
<name>A0A433MWH4_CHLFR</name>
<evidence type="ECO:0000313" key="1">
    <source>
        <dbReference type="EMBL" id="RUR72304.1"/>
    </source>
</evidence>
<evidence type="ECO:0008006" key="3">
    <source>
        <dbReference type="Google" id="ProtNLM"/>
    </source>
</evidence>
<gene>
    <name evidence="1" type="ORF">PCC6912_63960</name>
</gene>
<protein>
    <recommendedName>
        <fullName evidence="3">Nif11 domain-containing protein</fullName>
    </recommendedName>
</protein>